<protein>
    <submittedName>
        <fullName evidence="2">Uncharacterized protein</fullName>
    </submittedName>
</protein>
<name>A0A5B0RCA7_PUCGR</name>
<sequence>MPCAVNRRDVAFWTTFKRVAAYFVAFRAAMHTVHRVSPQPGVLQGSSRISKDKVPMQSGVDMLAESLTSAGPSAGARKYHRQAGQSHEYHGGDETHGDWGSRAIKILKQELNS</sequence>
<comment type="caution">
    <text evidence="2">The sequence shown here is derived from an EMBL/GenBank/DDBJ whole genome shotgun (WGS) entry which is preliminary data.</text>
</comment>
<organism evidence="2 3">
    <name type="scientific">Puccinia graminis f. sp. tritici</name>
    <dbReference type="NCBI Taxonomy" id="56615"/>
    <lineage>
        <taxon>Eukaryota</taxon>
        <taxon>Fungi</taxon>
        <taxon>Dikarya</taxon>
        <taxon>Basidiomycota</taxon>
        <taxon>Pucciniomycotina</taxon>
        <taxon>Pucciniomycetes</taxon>
        <taxon>Pucciniales</taxon>
        <taxon>Pucciniaceae</taxon>
        <taxon>Puccinia</taxon>
    </lineage>
</organism>
<evidence type="ECO:0000313" key="2">
    <source>
        <dbReference type="EMBL" id="KAA1122999.1"/>
    </source>
</evidence>
<gene>
    <name evidence="2" type="ORF">PGTUg99_017127</name>
</gene>
<accession>A0A5B0RCA7</accession>
<reference evidence="2 3" key="1">
    <citation type="submission" date="2019-05" db="EMBL/GenBank/DDBJ databases">
        <title>Emergence of the Ug99 lineage of the wheat stem rust pathogen through somatic hybridization.</title>
        <authorList>
            <person name="Li F."/>
            <person name="Upadhyaya N.M."/>
            <person name="Sperschneider J."/>
            <person name="Matny O."/>
            <person name="Nguyen-Phuc H."/>
            <person name="Mago R."/>
            <person name="Raley C."/>
            <person name="Miller M.E."/>
            <person name="Silverstein K.A.T."/>
            <person name="Henningsen E."/>
            <person name="Hirsch C.D."/>
            <person name="Visser B."/>
            <person name="Pretorius Z.A."/>
            <person name="Steffenson B.J."/>
            <person name="Schwessinger B."/>
            <person name="Dodds P.N."/>
            <person name="Figueroa M."/>
        </authorList>
    </citation>
    <scope>NUCLEOTIDE SEQUENCE [LARGE SCALE GENOMIC DNA]</scope>
    <source>
        <strain evidence="2 3">Ug99</strain>
    </source>
</reference>
<proteinExistence type="predicted"/>
<evidence type="ECO:0000313" key="3">
    <source>
        <dbReference type="Proteomes" id="UP000325313"/>
    </source>
</evidence>
<dbReference type="Proteomes" id="UP000325313">
    <property type="component" value="Unassembled WGS sequence"/>
</dbReference>
<feature type="region of interest" description="Disordered" evidence="1">
    <location>
        <begin position="71"/>
        <end position="99"/>
    </location>
</feature>
<feature type="compositionally biased region" description="Basic and acidic residues" evidence="1">
    <location>
        <begin position="87"/>
        <end position="99"/>
    </location>
</feature>
<dbReference type="AlphaFoldDB" id="A0A5B0RCA7"/>
<evidence type="ECO:0000256" key="1">
    <source>
        <dbReference type="SAM" id="MobiDB-lite"/>
    </source>
</evidence>
<dbReference type="EMBL" id="VDEP01000213">
    <property type="protein sequence ID" value="KAA1122999.1"/>
    <property type="molecule type" value="Genomic_DNA"/>
</dbReference>